<dbReference type="STRING" id="39946.B8BGU7"/>
<keyword evidence="1" id="KW-0862">Zinc</keyword>
<dbReference type="GO" id="GO:0008270">
    <property type="term" value="F:zinc ion binding"/>
    <property type="evidence" value="ECO:0007669"/>
    <property type="project" value="UniProtKB-KW"/>
</dbReference>
<dbReference type="Gramene" id="BGIOSGA031917-TA">
    <property type="protein sequence ID" value="BGIOSGA031917-PA"/>
    <property type="gene ID" value="BGIOSGA031917"/>
</dbReference>
<feature type="region of interest" description="Disordered" evidence="2">
    <location>
        <begin position="1"/>
        <end position="37"/>
    </location>
</feature>
<dbReference type="Proteomes" id="UP000007015">
    <property type="component" value="Chromosome 10"/>
</dbReference>
<dbReference type="InterPro" id="IPR001878">
    <property type="entry name" value="Znf_CCHC"/>
</dbReference>
<dbReference type="Gene3D" id="4.10.60.10">
    <property type="entry name" value="Zinc finger, CCHC-type"/>
    <property type="match status" value="1"/>
</dbReference>
<keyword evidence="1" id="KW-0479">Metal-binding</keyword>
<dbReference type="SMART" id="SM00343">
    <property type="entry name" value="ZnF_C2HC"/>
    <property type="match status" value="2"/>
</dbReference>
<dbReference type="GO" id="GO:0003676">
    <property type="term" value="F:nucleic acid binding"/>
    <property type="evidence" value="ECO:0007669"/>
    <property type="project" value="InterPro"/>
</dbReference>
<evidence type="ECO:0000256" key="1">
    <source>
        <dbReference type="PROSITE-ProRule" id="PRU00047"/>
    </source>
</evidence>
<dbReference type="Pfam" id="PF00098">
    <property type="entry name" value="zf-CCHC"/>
    <property type="match status" value="1"/>
</dbReference>
<evidence type="ECO:0000313" key="4">
    <source>
        <dbReference type="EMBL" id="EEC66949.1"/>
    </source>
</evidence>
<dbReference type="SUPFAM" id="SSF57756">
    <property type="entry name" value="Retrovirus zinc finger-like domains"/>
    <property type="match status" value="1"/>
</dbReference>
<dbReference type="OMA" id="NTHGLAQ"/>
<keyword evidence="1" id="KW-0863">Zinc-finger</keyword>
<dbReference type="PANTHER" id="PTHR33170">
    <property type="entry name" value="DUF4283 DOMAIN-CONTAINING PROTEIN-RELATED"/>
    <property type="match status" value="1"/>
</dbReference>
<reference evidence="4 5" key="1">
    <citation type="journal article" date="2005" name="PLoS Biol.">
        <title>The genomes of Oryza sativa: a history of duplications.</title>
        <authorList>
            <person name="Yu J."/>
            <person name="Wang J."/>
            <person name="Lin W."/>
            <person name="Li S."/>
            <person name="Li H."/>
            <person name="Zhou J."/>
            <person name="Ni P."/>
            <person name="Dong W."/>
            <person name="Hu S."/>
            <person name="Zeng C."/>
            <person name="Zhang J."/>
            <person name="Zhang Y."/>
            <person name="Li R."/>
            <person name="Xu Z."/>
            <person name="Li S."/>
            <person name="Li X."/>
            <person name="Zheng H."/>
            <person name="Cong L."/>
            <person name="Lin L."/>
            <person name="Yin J."/>
            <person name="Geng J."/>
            <person name="Li G."/>
            <person name="Shi J."/>
            <person name="Liu J."/>
            <person name="Lv H."/>
            <person name="Li J."/>
            <person name="Wang J."/>
            <person name="Deng Y."/>
            <person name="Ran L."/>
            <person name="Shi X."/>
            <person name="Wang X."/>
            <person name="Wu Q."/>
            <person name="Li C."/>
            <person name="Ren X."/>
            <person name="Wang J."/>
            <person name="Wang X."/>
            <person name="Li D."/>
            <person name="Liu D."/>
            <person name="Zhang X."/>
            <person name="Ji Z."/>
            <person name="Zhao W."/>
            <person name="Sun Y."/>
            <person name="Zhang Z."/>
            <person name="Bao J."/>
            <person name="Han Y."/>
            <person name="Dong L."/>
            <person name="Ji J."/>
            <person name="Chen P."/>
            <person name="Wu S."/>
            <person name="Liu J."/>
            <person name="Xiao Y."/>
            <person name="Bu D."/>
            <person name="Tan J."/>
            <person name="Yang L."/>
            <person name="Ye C."/>
            <person name="Zhang J."/>
            <person name="Xu J."/>
            <person name="Zhou Y."/>
            <person name="Yu Y."/>
            <person name="Zhang B."/>
            <person name="Zhuang S."/>
            <person name="Wei H."/>
            <person name="Liu B."/>
            <person name="Lei M."/>
            <person name="Yu H."/>
            <person name="Li Y."/>
            <person name="Xu H."/>
            <person name="Wei S."/>
            <person name="He X."/>
            <person name="Fang L."/>
            <person name="Zhang Z."/>
            <person name="Zhang Y."/>
            <person name="Huang X."/>
            <person name="Su Z."/>
            <person name="Tong W."/>
            <person name="Li J."/>
            <person name="Tong Z."/>
            <person name="Li S."/>
            <person name="Ye J."/>
            <person name="Wang L."/>
            <person name="Fang L."/>
            <person name="Lei T."/>
            <person name="Chen C."/>
            <person name="Chen H."/>
            <person name="Xu Z."/>
            <person name="Li H."/>
            <person name="Huang H."/>
            <person name="Zhang F."/>
            <person name="Xu H."/>
            <person name="Li N."/>
            <person name="Zhao C."/>
            <person name="Li S."/>
            <person name="Dong L."/>
            <person name="Huang Y."/>
            <person name="Li L."/>
            <person name="Xi Y."/>
            <person name="Qi Q."/>
            <person name="Li W."/>
            <person name="Zhang B."/>
            <person name="Hu W."/>
            <person name="Zhang Y."/>
            <person name="Tian X."/>
            <person name="Jiao Y."/>
            <person name="Liang X."/>
            <person name="Jin J."/>
            <person name="Gao L."/>
            <person name="Zheng W."/>
            <person name="Hao B."/>
            <person name="Liu S."/>
            <person name="Wang W."/>
            <person name="Yuan L."/>
            <person name="Cao M."/>
            <person name="McDermott J."/>
            <person name="Samudrala R."/>
            <person name="Wang J."/>
            <person name="Wong G.K."/>
            <person name="Yang H."/>
        </authorList>
    </citation>
    <scope>NUCLEOTIDE SEQUENCE [LARGE SCALE GENOMIC DNA]</scope>
    <source>
        <strain evidence="5">cv. 93-11</strain>
    </source>
</reference>
<evidence type="ECO:0000259" key="3">
    <source>
        <dbReference type="PROSITE" id="PS50158"/>
    </source>
</evidence>
<evidence type="ECO:0000313" key="5">
    <source>
        <dbReference type="Proteomes" id="UP000007015"/>
    </source>
</evidence>
<evidence type="ECO:0000256" key="2">
    <source>
        <dbReference type="SAM" id="MobiDB-lite"/>
    </source>
</evidence>
<dbReference type="PANTHER" id="PTHR33170:SF2">
    <property type="entry name" value="OS12G0531500 PROTEIN"/>
    <property type="match status" value="1"/>
</dbReference>
<organism evidence="4 5">
    <name type="scientific">Oryza sativa subsp. indica</name>
    <name type="common">Rice</name>
    <dbReference type="NCBI Taxonomy" id="39946"/>
    <lineage>
        <taxon>Eukaryota</taxon>
        <taxon>Viridiplantae</taxon>
        <taxon>Streptophyta</taxon>
        <taxon>Embryophyta</taxon>
        <taxon>Tracheophyta</taxon>
        <taxon>Spermatophyta</taxon>
        <taxon>Magnoliopsida</taxon>
        <taxon>Liliopsida</taxon>
        <taxon>Poales</taxon>
        <taxon>Poaceae</taxon>
        <taxon>BOP clade</taxon>
        <taxon>Oryzoideae</taxon>
        <taxon>Oryzeae</taxon>
        <taxon>Oryzinae</taxon>
        <taxon>Oryza</taxon>
        <taxon>Oryza sativa</taxon>
    </lineage>
</organism>
<feature type="region of interest" description="Disordered" evidence="2">
    <location>
        <begin position="187"/>
        <end position="249"/>
    </location>
</feature>
<name>B8BGU7_ORYSI</name>
<dbReference type="AlphaFoldDB" id="B8BGU7"/>
<accession>B8BGU7</accession>
<dbReference type="PROSITE" id="PS50158">
    <property type="entry name" value="ZF_CCHC"/>
    <property type="match status" value="1"/>
</dbReference>
<feature type="compositionally biased region" description="Basic and acidic residues" evidence="2">
    <location>
        <begin position="195"/>
        <end position="249"/>
    </location>
</feature>
<dbReference type="HOGENOM" id="CLU_386569_0_0_1"/>
<proteinExistence type="predicted"/>
<keyword evidence="5" id="KW-1185">Reference proteome</keyword>
<feature type="region of interest" description="Disordered" evidence="2">
    <location>
        <begin position="429"/>
        <end position="473"/>
    </location>
</feature>
<dbReference type="InterPro" id="IPR036875">
    <property type="entry name" value="Znf_CCHC_sf"/>
</dbReference>
<sequence length="715" mass="79719">MAESKATSAAVLGRACLPERRPPSPATPKRGGNRDVSMGGKWCWNTHGLAQGPDTIHAGWSGGARGIRHGWSMHDLLPSPIKEVFLSASWVWVPKGGSLSPHLGFPATRREVVHFGATTRRIWRAPVRLTDGRSFLEVAKGSMDRKPQFQHPDQWVPNKRRAFEEEGGGGNWGNRNLQEREEHELRNRLMGQQQQREEGRWQQVERRGANKQWQGDRNREGGAWEGGDRRPTRGKEKLGEEGRSGPSQKEEIKCFNCGESGYHQVNCQKPPLCYVCKNPGHISSHCPVHVGGSSSNLSKLEVKLKGYGIPEQGFFSLNVDNLGVAEKGAQFRGILTVEKGAGSVQKVANEMSHLFREKNWDWNVKQISSNNFLIDFPSEDARRQVTKSGGFAKKQEIIRAISDIVGEFKEVDDKSLKGEGAVRIKVGCLDPRGKKGGGKDDKGSPKKKEPAKDADGKGRIVSQTQSTSPAVKRNSENLQKAIILQVENEVGVTAKGEVLIEATAVEKKADKAVVLWKSEEFSQPELFEQVSQEEDKSGDLLKRMDVDLKLGGVRLFTDEEGEKCAIPADSDIELMRAEEDDDSEELDLESEAEIQLKEVNFQKVRHKKKQVSLVKRQSSRVKDKEVSVHLKAELRKSKMNMTSDKRLQQMAEKASLEEEGGQEVPPNENSVILGVSMVEMENDQYVEGLKEEDRDELDDADKESSDNLGDFDLHD</sequence>
<feature type="domain" description="CCHC-type" evidence="3">
    <location>
        <begin position="273"/>
        <end position="287"/>
    </location>
</feature>
<feature type="compositionally biased region" description="Basic and acidic residues" evidence="2">
    <location>
        <begin position="431"/>
        <end position="458"/>
    </location>
</feature>
<feature type="region of interest" description="Disordered" evidence="2">
    <location>
        <begin position="636"/>
        <end position="715"/>
    </location>
</feature>
<dbReference type="EMBL" id="CM000135">
    <property type="protein sequence ID" value="EEC66949.1"/>
    <property type="molecule type" value="Genomic_DNA"/>
</dbReference>
<protein>
    <recommendedName>
        <fullName evidence="3">CCHC-type domain-containing protein</fullName>
    </recommendedName>
</protein>
<gene>
    <name evidence="4" type="ORF">OsI_33586</name>
</gene>